<reference evidence="1 2" key="1">
    <citation type="submission" date="2018-02" db="EMBL/GenBank/DDBJ databases">
        <title>Genome sequence of the basidiomycete white-rot fungus Phlebia centrifuga.</title>
        <authorList>
            <person name="Granchi Z."/>
            <person name="Peng M."/>
            <person name="de Vries R.P."/>
            <person name="Hilden K."/>
            <person name="Makela M.R."/>
            <person name="Grigoriev I."/>
            <person name="Riley R."/>
        </authorList>
    </citation>
    <scope>NUCLEOTIDE SEQUENCE [LARGE SCALE GENOMIC DNA]</scope>
    <source>
        <strain evidence="1 2">FBCC195</strain>
    </source>
</reference>
<dbReference type="AlphaFoldDB" id="A0A2R6NT43"/>
<dbReference type="OrthoDB" id="2921803at2759"/>
<dbReference type="EMBL" id="MLYV02000859">
    <property type="protein sequence ID" value="PSR76173.1"/>
    <property type="molecule type" value="Genomic_DNA"/>
</dbReference>
<dbReference type="Proteomes" id="UP000186601">
    <property type="component" value="Unassembled WGS sequence"/>
</dbReference>
<proteinExistence type="predicted"/>
<organism evidence="1 2">
    <name type="scientific">Hermanssonia centrifuga</name>
    <dbReference type="NCBI Taxonomy" id="98765"/>
    <lineage>
        <taxon>Eukaryota</taxon>
        <taxon>Fungi</taxon>
        <taxon>Dikarya</taxon>
        <taxon>Basidiomycota</taxon>
        <taxon>Agaricomycotina</taxon>
        <taxon>Agaricomycetes</taxon>
        <taxon>Polyporales</taxon>
        <taxon>Meruliaceae</taxon>
        <taxon>Hermanssonia</taxon>
    </lineage>
</organism>
<accession>A0A2R6NT43</accession>
<sequence length="367" mass="42099">MLTHRDWQARTRRHLHRKFVVKKGGHDPYRLRFYPQVARCIRQVTVQGDLFGELLNSTLSDLALVDSLYIDCPRAQRPLLLSHAQIPHFPRITNLQLRGVYFRTWQDMAATLSSLPCLSRLRIDLRESGYAIEGTVSPHVWREMRLPLEKLRIDLDPALIYPMQDAPRAIATSGGASMKQLSVNVEMHSGPYIARESKMNPCRINSYGPMMGFLLFPVSTLQQLDLSANTTLDSVSLSFSWYWIPWRQSALPANGVAISTFLSHFHSPCLRVLTFCIHIATFDQDDHWLRYIDLGFFDLFAEPPISPLMTAESMERVATTAQNIKQFCLKLKFDFQINDKRYVEIEQQVKSQLPALTARGILHVTRG</sequence>
<name>A0A2R6NT43_9APHY</name>
<comment type="caution">
    <text evidence="1">The sequence shown here is derived from an EMBL/GenBank/DDBJ whole genome shotgun (WGS) entry which is preliminary data.</text>
</comment>
<gene>
    <name evidence="1" type="ORF">PHLCEN_2v8596</name>
</gene>
<keyword evidence="2" id="KW-1185">Reference proteome</keyword>
<protein>
    <submittedName>
        <fullName evidence="1">Uncharacterized protein</fullName>
    </submittedName>
</protein>
<evidence type="ECO:0000313" key="1">
    <source>
        <dbReference type="EMBL" id="PSR76173.1"/>
    </source>
</evidence>
<evidence type="ECO:0000313" key="2">
    <source>
        <dbReference type="Proteomes" id="UP000186601"/>
    </source>
</evidence>